<dbReference type="Proteomes" id="UP000593567">
    <property type="component" value="Unassembled WGS sequence"/>
</dbReference>
<dbReference type="GO" id="GO:0000938">
    <property type="term" value="C:GARP complex"/>
    <property type="evidence" value="ECO:0007669"/>
    <property type="project" value="InterPro"/>
</dbReference>
<dbReference type="PANTHER" id="PTHR12820">
    <property type="entry name" value="VACUOLAR SORTING PROTEIN 53"/>
    <property type="match status" value="1"/>
</dbReference>
<proteinExistence type="predicted"/>
<feature type="domain" description="Vps53 N-terminal" evidence="1">
    <location>
        <begin position="45"/>
        <end position="129"/>
    </location>
</feature>
<dbReference type="GO" id="GO:0042147">
    <property type="term" value="P:retrograde transport, endosome to Golgi"/>
    <property type="evidence" value="ECO:0007669"/>
    <property type="project" value="InterPro"/>
</dbReference>
<gene>
    <name evidence="2" type="ORF">EB796_012624</name>
</gene>
<dbReference type="InterPro" id="IPR007234">
    <property type="entry name" value="Vps53_N"/>
</dbReference>
<dbReference type="InterPro" id="IPR039766">
    <property type="entry name" value="Vps53"/>
</dbReference>
<reference evidence="2" key="1">
    <citation type="submission" date="2020-06" db="EMBL/GenBank/DDBJ databases">
        <title>Draft genome of Bugula neritina, a colonial animal packing powerful symbionts and potential medicines.</title>
        <authorList>
            <person name="Rayko M."/>
        </authorList>
    </citation>
    <scope>NUCLEOTIDE SEQUENCE [LARGE SCALE GENOMIC DNA]</scope>
    <source>
        <strain evidence="2">Kwan_BN1</strain>
    </source>
</reference>
<organism evidence="2 3">
    <name type="scientific">Bugula neritina</name>
    <name type="common">Brown bryozoan</name>
    <name type="synonym">Sertularia neritina</name>
    <dbReference type="NCBI Taxonomy" id="10212"/>
    <lineage>
        <taxon>Eukaryota</taxon>
        <taxon>Metazoa</taxon>
        <taxon>Spiralia</taxon>
        <taxon>Lophotrochozoa</taxon>
        <taxon>Bryozoa</taxon>
        <taxon>Gymnolaemata</taxon>
        <taxon>Cheilostomatida</taxon>
        <taxon>Flustrina</taxon>
        <taxon>Buguloidea</taxon>
        <taxon>Bugulidae</taxon>
        <taxon>Bugula</taxon>
    </lineage>
</organism>
<protein>
    <submittedName>
        <fullName evidence="2">VPS53</fullName>
    </submittedName>
</protein>
<keyword evidence="3" id="KW-1185">Reference proteome</keyword>
<dbReference type="PANTHER" id="PTHR12820:SF0">
    <property type="entry name" value="VACUOLAR PROTEIN SORTING-ASSOCIATED PROTEIN 53 HOMOLOG"/>
    <property type="match status" value="1"/>
</dbReference>
<evidence type="ECO:0000313" key="3">
    <source>
        <dbReference type="Proteomes" id="UP000593567"/>
    </source>
</evidence>
<comment type="caution">
    <text evidence="2">The sequence shown here is derived from an EMBL/GenBank/DDBJ whole genome shotgun (WGS) entry which is preliminary data.</text>
</comment>
<dbReference type="EMBL" id="VXIV02001857">
    <property type="protein sequence ID" value="KAF6029074.1"/>
    <property type="molecule type" value="Genomic_DNA"/>
</dbReference>
<dbReference type="GO" id="GO:0005829">
    <property type="term" value="C:cytosol"/>
    <property type="evidence" value="ECO:0007669"/>
    <property type="project" value="GOC"/>
</dbReference>
<evidence type="ECO:0000313" key="2">
    <source>
        <dbReference type="EMBL" id="KAF6029074.1"/>
    </source>
</evidence>
<name>A0A7J7JTT0_BUGNE</name>
<evidence type="ECO:0000259" key="1">
    <source>
        <dbReference type="Pfam" id="PF04100"/>
    </source>
</evidence>
<dbReference type="OrthoDB" id="10261632at2759"/>
<dbReference type="AlphaFoldDB" id="A0A7J7JTT0"/>
<accession>A0A7J7JTT0</accession>
<dbReference type="Pfam" id="PF04100">
    <property type="entry name" value="Vps53_N"/>
    <property type="match status" value="1"/>
</dbReference>
<sequence>MATFDEEEDYLEAEDEHLNDIVSFSSDVQFAIDQILISDDPLDKPDFNAVDYINTLFPTEQSLVNIDDVVNNIRGKIRSLDGEIRDVVREQKTAGEDGKESLQQAQTAIQDLFTRIKDIKTRAEKSEEMRY</sequence>